<reference evidence="2" key="1">
    <citation type="submission" date="2022-11" db="UniProtKB">
        <authorList>
            <consortium name="WormBaseParasite"/>
        </authorList>
    </citation>
    <scope>IDENTIFICATION</scope>
</reference>
<evidence type="ECO:0000313" key="2">
    <source>
        <dbReference type="WBParaSite" id="JU765_v2.g16256.t1"/>
    </source>
</evidence>
<evidence type="ECO:0000313" key="1">
    <source>
        <dbReference type="Proteomes" id="UP000887576"/>
    </source>
</evidence>
<dbReference type="WBParaSite" id="JU765_v2.g16256.t1">
    <property type="protein sequence ID" value="JU765_v2.g16256.t1"/>
    <property type="gene ID" value="JU765_v2.g16256"/>
</dbReference>
<name>A0AC34QGL7_9BILA</name>
<organism evidence="1 2">
    <name type="scientific">Panagrolaimus sp. JU765</name>
    <dbReference type="NCBI Taxonomy" id="591449"/>
    <lineage>
        <taxon>Eukaryota</taxon>
        <taxon>Metazoa</taxon>
        <taxon>Ecdysozoa</taxon>
        <taxon>Nematoda</taxon>
        <taxon>Chromadorea</taxon>
        <taxon>Rhabditida</taxon>
        <taxon>Tylenchina</taxon>
        <taxon>Panagrolaimomorpha</taxon>
        <taxon>Panagrolaimoidea</taxon>
        <taxon>Panagrolaimidae</taxon>
        <taxon>Panagrolaimus</taxon>
    </lineage>
</organism>
<accession>A0AC34QGL7</accession>
<protein>
    <submittedName>
        <fullName evidence="2">Uncharacterized protein</fullName>
    </submittedName>
</protein>
<dbReference type="Proteomes" id="UP000887576">
    <property type="component" value="Unplaced"/>
</dbReference>
<proteinExistence type="predicted"/>
<sequence length="311" mass="34581">MASSRGRAKLAERSSKKFAFGSSTPRELSHISLPPVFRTIDSKSQRELAARSHSSSSVMATSLLLMARPKINVGYYVRKAHHSQPPSKSSTETHNVKSFAFGSSTPREFAHLNRILPALRVYDAKIRRKKEIPPKSPSLNENKKMRSVSSNHQQKSGKVEDDIASEPDIVQYRHFEFLGKKMNDDNQNFQETSKAEENSVVTELAQELATEAQQPLAVVKQLNNELNHQDDVVTVPVVEAHDDSNPVLNEDHLAFEGDGFSIAKSLGNLEDVAHVLKNDLVLEDQFQQAIVIDDDIENDASDNSDATLESP</sequence>